<protein>
    <submittedName>
        <fullName evidence="2">Uncharacterized protein</fullName>
    </submittedName>
</protein>
<evidence type="ECO:0000256" key="1">
    <source>
        <dbReference type="SAM" id="MobiDB-lite"/>
    </source>
</evidence>
<accession>A0A6N9HFT8</accession>
<dbReference type="AlphaFoldDB" id="A0A6N9HFT8"/>
<reference evidence="2 3" key="1">
    <citation type="submission" date="2019-12" db="EMBL/GenBank/DDBJ databases">
        <title>Novel species isolated from a subtropical stream in China.</title>
        <authorList>
            <person name="Lu H."/>
        </authorList>
    </citation>
    <scope>NUCLEOTIDE SEQUENCE [LARGE SCALE GENOMIC DNA]</scope>
    <source>
        <strain evidence="2 3">DS3</strain>
    </source>
</reference>
<gene>
    <name evidence="2" type="ORF">GTP41_09410</name>
</gene>
<feature type="region of interest" description="Disordered" evidence="1">
    <location>
        <begin position="33"/>
        <end position="53"/>
    </location>
</feature>
<evidence type="ECO:0000313" key="2">
    <source>
        <dbReference type="EMBL" id="MYN02316.1"/>
    </source>
</evidence>
<evidence type="ECO:0000313" key="3">
    <source>
        <dbReference type="Proteomes" id="UP000448575"/>
    </source>
</evidence>
<comment type="caution">
    <text evidence="2">The sequence shown here is derived from an EMBL/GenBank/DDBJ whole genome shotgun (WGS) entry which is preliminary data.</text>
</comment>
<dbReference type="RefSeq" id="WP_161025328.1">
    <property type="nucleotide sequence ID" value="NZ_WWCJ01000006.1"/>
</dbReference>
<keyword evidence="3" id="KW-1185">Reference proteome</keyword>
<dbReference type="EMBL" id="WWCJ01000006">
    <property type="protein sequence ID" value="MYN02316.1"/>
    <property type="molecule type" value="Genomic_DNA"/>
</dbReference>
<proteinExistence type="predicted"/>
<sequence>MVIVMAQETQLRADFIRLDPKIDRVATELRQQIHEEKLLPQPPPENEKTLPDQ</sequence>
<dbReference type="Proteomes" id="UP000448575">
    <property type="component" value="Unassembled WGS sequence"/>
</dbReference>
<organism evidence="2 3">
    <name type="scientific">Pseudoduganella guangdongensis</name>
    <dbReference type="NCBI Taxonomy" id="2692179"/>
    <lineage>
        <taxon>Bacteria</taxon>
        <taxon>Pseudomonadati</taxon>
        <taxon>Pseudomonadota</taxon>
        <taxon>Betaproteobacteria</taxon>
        <taxon>Burkholderiales</taxon>
        <taxon>Oxalobacteraceae</taxon>
        <taxon>Telluria group</taxon>
        <taxon>Pseudoduganella</taxon>
    </lineage>
</organism>
<name>A0A6N9HFT8_9BURK</name>